<sequence>MSAGQKLRNTVGVLTPDGPRKLDRVTSVLVGVSGRQGRQGDPGVTEAERQTLLTAAEATAGQIAAMEAAAALAEQRVGEALAPVPQLLADTAQDRQQNQTIISNLSAVGAVQQVAATRAELDPLLTEGQRGLALSGEIVRKVGASVSRLGWLSNSSIPLAGLSSTDAYGDMQQRVADARATGKPLDGAGSTATLAVPAALDMRRVTLRNVTLQTTGALAGGVLTWDHTNEVQTLTETFIAARGSVSLTLPGHGCSAGDALLIFGSQEHSNARQPLAGGVPYYRTGERRRVLHVADTNTVIVDAGLLFDYSAEFPARVVRRGREVVTGGMERVTLLHDPTDLNKRNGVTFNYAEAPTLLDNVTLRGFRQQAAGLLNSAGAVVGLVAHDGRNPALSGGSYGLSVQDLSDVDILGANISAGWHALTAGGFWPTIYRVQGGSFQGGHYGPAIDAHANAYWASVRGATVTGGLSLNALHSRVSDCDITAGIAGAVSGLSEAPAGATFEVRNSRIHRRTGSAVTPALNFARAWAYDGTSTATPDVRYERLLIENVETVFEGGSATNEHALTINVSLKRLVLRNNTLTRIGNPGGQRSRIYYNRIENIEVDGLVLQGERLVTDRAVPPAGGLPLLEATPKRAVWRVRVENVPGASLLGALHLAAVAAVPWGELTVDLEARDNPALPLLVSNAARLNLRQRSSGNSTAQGAMSSTYQTGAFLLEVGEVCLAPDTEIDETDAGARFALTLNNVGTVYAPEGRLRGRLASVSVTGTPTWADRRSLRQATGAGTAYPTLAGTSTQAPLSVPANGVVAFSITVTGAVAGDIPILSPPADLSADLRYTVRVSAANTVQVRLYNGTAAVISHTGTWTARVIRS</sequence>
<reference evidence="1 2" key="1">
    <citation type="submission" date="2023-05" db="EMBL/GenBank/DDBJ databases">
        <authorList>
            <person name="Gao F."/>
        </authorList>
    </citation>
    <scope>NUCLEOTIDE SEQUENCE [LARGE SCALE GENOMIC DNA]</scope>
    <source>
        <strain evidence="1 2">MIMF12</strain>
    </source>
</reference>
<keyword evidence="2" id="KW-1185">Reference proteome</keyword>
<proteinExistence type="predicted"/>
<dbReference type="RefSeq" id="WP_285520591.1">
    <property type="nucleotide sequence ID" value="NZ_JASNGB010000001.1"/>
</dbReference>
<dbReference type="Proteomes" id="UP001302059">
    <property type="component" value="Unassembled WGS sequence"/>
</dbReference>
<gene>
    <name evidence="1" type="ORF">QOL99_00110</name>
</gene>
<dbReference type="EMBL" id="JASNGB010000001">
    <property type="protein sequence ID" value="MDL2342551.1"/>
    <property type="molecule type" value="Genomic_DNA"/>
</dbReference>
<protein>
    <submittedName>
        <fullName evidence="1">Uncharacterized protein</fullName>
    </submittedName>
</protein>
<evidence type="ECO:0000313" key="2">
    <source>
        <dbReference type="Proteomes" id="UP001302059"/>
    </source>
</evidence>
<name>A0ABT7JC61_9DEIO</name>
<evidence type="ECO:0000313" key="1">
    <source>
        <dbReference type="EMBL" id="MDL2342551.1"/>
    </source>
</evidence>
<organism evidence="1 2">
    <name type="scientific">Deinococcus rhizophilus</name>
    <dbReference type="NCBI Taxonomy" id="3049544"/>
    <lineage>
        <taxon>Bacteria</taxon>
        <taxon>Thermotogati</taxon>
        <taxon>Deinococcota</taxon>
        <taxon>Deinococci</taxon>
        <taxon>Deinococcales</taxon>
        <taxon>Deinococcaceae</taxon>
        <taxon>Deinococcus</taxon>
    </lineage>
</organism>
<accession>A0ABT7JC61</accession>
<comment type="caution">
    <text evidence="1">The sequence shown here is derived from an EMBL/GenBank/DDBJ whole genome shotgun (WGS) entry which is preliminary data.</text>
</comment>